<keyword evidence="1" id="KW-1133">Transmembrane helix</keyword>
<sequence length="229" mass="24669">MLVIPVPTWLLDILLVFNLSFSLLLLIVGLYMPNSLALLAFPSLLLITTLFRLALNVASSRLILSEAYAGEVINAFGSFLIRGEVIVGIIIFTIVTIVNFIVIAKGSSRVSEVAARFTLDALPGKQMMIDSDLRANLINAETARQRREDLQRESMLYGSMDGAMKFVQGDAIAGFFVIFTNIIGGMYLGLRGGMSFSAAVQTYTVLTVGDGLVSQIPALLISVCAGLVV</sequence>
<dbReference type="PRINTS" id="PR00949">
    <property type="entry name" value="TYPE3IMAPROT"/>
</dbReference>
<protein>
    <submittedName>
        <fullName evidence="2">FHIPEP family type III secretion protein</fullName>
    </submittedName>
</protein>
<dbReference type="GO" id="GO:0009306">
    <property type="term" value="P:protein secretion"/>
    <property type="evidence" value="ECO:0007669"/>
    <property type="project" value="InterPro"/>
</dbReference>
<evidence type="ECO:0000256" key="1">
    <source>
        <dbReference type="SAM" id="Phobius"/>
    </source>
</evidence>
<feature type="transmembrane region" description="Helical" evidence="1">
    <location>
        <begin position="171"/>
        <end position="190"/>
    </location>
</feature>
<accession>A0A7X9FSD5</accession>
<dbReference type="PANTHER" id="PTHR30161">
    <property type="entry name" value="FLAGELLAR EXPORT PROTEIN, MEMBRANE FLHA SUBUNIT-RELATED"/>
    <property type="match status" value="1"/>
</dbReference>
<dbReference type="InterPro" id="IPR001712">
    <property type="entry name" value="T3SS_FHIPEP"/>
</dbReference>
<keyword evidence="1" id="KW-0472">Membrane</keyword>
<proteinExistence type="predicted"/>
<feature type="non-terminal residue" evidence="2">
    <location>
        <position position="229"/>
    </location>
</feature>
<comment type="caution">
    <text evidence="2">The sequence shown here is derived from an EMBL/GenBank/DDBJ whole genome shotgun (WGS) entry which is preliminary data.</text>
</comment>
<organism evidence="2 3">
    <name type="scientific">SAR324 cluster bacterium</name>
    <dbReference type="NCBI Taxonomy" id="2024889"/>
    <lineage>
        <taxon>Bacteria</taxon>
        <taxon>Deltaproteobacteria</taxon>
        <taxon>SAR324 cluster</taxon>
    </lineage>
</organism>
<feature type="transmembrane region" description="Helical" evidence="1">
    <location>
        <begin position="85"/>
        <end position="104"/>
    </location>
</feature>
<reference evidence="2 3" key="1">
    <citation type="journal article" date="2020" name="Biotechnol. Biofuels">
        <title>New insights from the biogas microbiome by comprehensive genome-resolved metagenomics of nearly 1600 species originating from multiple anaerobic digesters.</title>
        <authorList>
            <person name="Campanaro S."/>
            <person name="Treu L."/>
            <person name="Rodriguez-R L.M."/>
            <person name="Kovalovszki A."/>
            <person name="Ziels R.M."/>
            <person name="Maus I."/>
            <person name="Zhu X."/>
            <person name="Kougias P.G."/>
            <person name="Basile A."/>
            <person name="Luo G."/>
            <person name="Schluter A."/>
            <person name="Konstantinidis K.T."/>
            <person name="Angelidaki I."/>
        </authorList>
    </citation>
    <scope>NUCLEOTIDE SEQUENCE [LARGE SCALE GENOMIC DNA]</scope>
    <source>
        <strain evidence="2">AS27yjCOA_65</strain>
    </source>
</reference>
<feature type="transmembrane region" description="Helical" evidence="1">
    <location>
        <begin position="36"/>
        <end position="55"/>
    </location>
</feature>
<feature type="transmembrane region" description="Helical" evidence="1">
    <location>
        <begin position="9"/>
        <end position="30"/>
    </location>
</feature>
<evidence type="ECO:0000313" key="3">
    <source>
        <dbReference type="Proteomes" id="UP000524246"/>
    </source>
</evidence>
<evidence type="ECO:0000313" key="2">
    <source>
        <dbReference type="EMBL" id="NMC63443.1"/>
    </source>
</evidence>
<feature type="transmembrane region" description="Helical" evidence="1">
    <location>
        <begin position="202"/>
        <end position="228"/>
    </location>
</feature>
<keyword evidence="1" id="KW-0812">Transmembrane</keyword>
<dbReference type="EMBL" id="JAAZON010000440">
    <property type="protein sequence ID" value="NMC63443.1"/>
    <property type="molecule type" value="Genomic_DNA"/>
</dbReference>
<dbReference type="GO" id="GO:0005886">
    <property type="term" value="C:plasma membrane"/>
    <property type="evidence" value="ECO:0007669"/>
    <property type="project" value="TreeGrafter"/>
</dbReference>
<gene>
    <name evidence="2" type="ORF">GYA55_09790</name>
</gene>
<dbReference type="Pfam" id="PF00771">
    <property type="entry name" value="FHIPEP"/>
    <property type="match status" value="1"/>
</dbReference>
<dbReference type="Proteomes" id="UP000524246">
    <property type="component" value="Unassembled WGS sequence"/>
</dbReference>
<dbReference type="AlphaFoldDB" id="A0A7X9FSD5"/>
<name>A0A7X9FSD5_9DELT</name>